<dbReference type="NCBIfam" id="TIGR01469">
    <property type="entry name" value="cobA_cysG_Cterm"/>
    <property type="match status" value="1"/>
</dbReference>
<dbReference type="Gene3D" id="3.30.950.10">
    <property type="entry name" value="Methyltransferase, Cobalt-precorrin-4 Transmethylase, Domain 2"/>
    <property type="match status" value="1"/>
</dbReference>
<evidence type="ECO:0000256" key="3">
    <source>
        <dbReference type="ARBA" id="ARBA00022603"/>
    </source>
</evidence>
<protein>
    <recommendedName>
        <fullName evidence="2">uroporphyrinogen-III C-methyltransferase</fullName>
        <ecNumber evidence="2">2.1.1.107</ecNumber>
    </recommendedName>
</protein>
<dbReference type="Gene3D" id="3.40.1010.10">
    <property type="entry name" value="Cobalt-precorrin-4 Transmethylase, Domain 1"/>
    <property type="match status" value="1"/>
</dbReference>
<evidence type="ECO:0000256" key="7">
    <source>
        <dbReference type="ARBA" id="ARBA00025705"/>
    </source>
</evidence>
<keyword evidence="6" id="KW-0627">Porphyrin biosynthesis</keyword>
<keyword evidence="4" id="KW-0808">Transferase</keyword>
<dbReference type="EC" id="2.1.1.107" evidence="2"/>
<dbReference type="PANTHER" id="PTHR45790:SF3">
    <property type="entry name" value="S-ADENOSYL-L-METHIONINE-DEPENDENT UROPORPHYRINOGEN III METHYLTRANSFERASE, CHLOROPLASTIC"/>
    <property type="match status" value="1"/>
</dbReference>
<gene>
    <name evidence="9" type="ORF">GCM10007423_42630</name>
</gene>
<name>A0ABQ1YZB9_9BACT</name>
<feature type="domain" description="Tetrapyrrole methylase" evidence="8">
    <location>
        <begin position="19"/>
        <end position="228"/>
    </location>
</feature>
<accession>A0ABQ1YZB9</accession>
<keyword evidence="10" id="KW-1185">Reference proteome</keyword>
<dbReference type="NCBIfam" id="NF004790">
    <property type="entry name" value="PRK06136.1"/>
    <property type="match status" value="1"/>
</dbReference>
<proteinExistence type="inferred from homology"/>
<dbReference type="EMBL" id="BMIA01000003">
    <property type="protein sequence ID" value="GGH44435.1"/>
    <property type="molecule type" value="Genomic_DNA"/>
</dbReference>
<evidence type="ECO:0000313" key="10">
    <source>
        <dbReference type="Proteomes" id="UP000600214"/>
    </source>
</evidence>
<dbReference type="InterPro" id="IPR006366">
    <property type="entry name" value="CobA/CysG_C"/>
</dbReference>
<dbReference type="InterPro" id="IPR050161">
    <property type="entry name" value="Siro_Cobalamin_biosynth"/>
</dbReference>
<dbReference type="InterPro" id="IPR014777">
    <property type="entry name" value="4pyrrole_Mease_sub1"/>
</dbReference>
<evidence type="ECO:0000256" key="5">
    <source>
        <dbReference type="ARBA" id="ARBA00022691"/>
    </source>
</evidence>
<dbReference type="InterPro" id="IPR014776">
    <property type="entry name" value="4pyrrole_Mease_sub2"/>
</dbReference>
<organism evidence="9 10">
    <name type="scientific">Dyadobacter endophyticus</name>
    <dbReference type="NCBI Taxonomy" id="1749036"/>
    <lineage>
        <taxon>Bacteria</taxon>
        <taxon>Pseudomonadati</taxon>
        <taxon>Bacteroidota</taxon>
        <taxon>Cytophagia</taxon>
        <taxon>Cytophagales</taxon>
        <taxon>Spirosomataceae</taxon>
        <taxon>Dyadobacter</taxon>
    </lineage>
</organism>
<reference evidence="10" key="1">
    <citation type="journal article" date="2019" name="Int. J. Syst. Evol. Microbiol.">
        <title>The Global Catalogue of Microorganisms (GCM) 10K type strain sequencing project: providing services to taxonomists for standard genome sequencing and annotation.</title>
        <authorList>
            <consortium name="The Broad Institute Genomics Platform"/>
            <consortium name="The Broad Institute Genome Sequencing Center for Infectious Disease"/>
            <person name="Wu L."/>
            <person name="Ma J."/>
        </authorList>
    </citation>
    <scope>NUCLEOTIDE SEQUENCE [LARGE SCALE GENOMIC DNA]</scope>
    <source>
        <strain evidence="10">CGMCC 1.15288</strain>
    </source>
</reference>
<evidence type="ECO:0000256" key="4">
    <source>
        <dbReference type="ARBA" id="ARBA00022679"/>
    </source>
</evidence>
<dbReference type="Proteomes" id="UP000600214">
    <property type="component" value="Unassembled WGS sequence"/>
</dbReference>
<dbReference type="CDD" id="cd11642">
    <property type="entry name" value="SUMT"/>
    <property type="match status" value="1"/>
</dbReference>
<dbReference type="SUPFAM" id="SSF53790">
    <property type="entry name" value="Tetrapyrrole methylase"/>
    <property type="match status" value="1"/>
</dbReference>
<dbReference type="Pfam" id="PF00590">
    <property type="entry name" value="TP_methylase"/>
    <property type="match status" value="1"/>
</dbReference>
<dbReference type="InterPro" id="IPR003043">
    <property type="entry name" value="Uropor_MeTrfase_CS"/>
</dbReference>
<evidence type="ECO:0000313" key="9">
    <source>
        <dbReference type="EMBL" id="GGH44435.1"/>
    </source>
</evidence>
<sequence>MVEVIDRRPPTTDRVITMKLTLIGAGPGDPDLITLKGIKALQKARVVLYDSLAHPSLLDYCPEDCVKILVGKRFGKTSCGQDDINDLIVEKARQYGEVVRLKGGDSFIFGRGYEEILFAAEHGIESEVIPGISSSYAAPALAGIPLTSRGMSESFWVITGTTKHHELSKDVQLAAQSTATVVILMGLHKLQEIVSIYSQLGKFDESISIIQNGTLENQKVVTGKIGNIVPLSQVSEMASPAIIVIGKVAALPDLSYGKVRELMQDSQSVNGLAN</sequence>
<evidence type="ECO:0000256" key="6">
    <source>
        <dbReference type="ARBA" id="ARBA00023244"/>
    </source>
</evidence>
<evidence type="ECO:0000259" key="8">
    <source>
        <dbReference type="Pfam" id="PF00590"/>
    </source>
</evidence>
<evidence type="ECO:0000256" key="2">
    <source>
        <dbReference type="ARBA" id="ARBA00012162"/>
    </source>
</evidence>
<evidence type="ECO:0000256" key="1">
    <source>
        <dbReference type="ARBA" id="ARBA00005879"/>
    </source>
</evidence>
<comment type="pathway">
    <text evidence="7">Porphyrin-containing compound metabolism; siroheme biosynthesis; precorrin-2 from uroporphyrinogen III: step 1/1.</text>
</comment>
<keyword evidence="5" id="KW-0949">S-adenosyl-L-methionine</keyword>
<comment type="caution">
    <text evidence="9">The sequence shown here is derived from an EMBL/GenBank/DDBJ whole genome shotgun (WGS) entry which is preliminary data.</text>
</comment>
<keyword evidence="3" id="KW-0489">Methyltransferase</keyword>
<dbReference type="InterPro" id="IPR000878">
    <property type="entry name" value="4pyrrol_Mease"/>
</dbReference>
<dbReference type="PANTHER" id="PTHR45790">
    <property type="entry name" value="SIROHEME SYNTHASE-RELATED"/>
    <property type="match status" value="1"/>
</dbReference>
<comment type="similarity">
    <text evidence="1">Belongs to the precorrin methyltransferase family.</text>
</comment>
<dbReference type="PROSITE" id="PS00839">
    <property type="entry name" value="SUMT_1"/>
    <property type="match status" value="1"/>
</dbReference>
<dbReference type="InterPro" id="IPR035996">
    <property type="entry name" value="4pyrrol_Methylase_sf"/>
</dbReference>